<name>A0A931DFK3_9MICC</name>
<dbReference type="RefSeq" id="WP_196836988.1">
    <property type="nucleotide sequence ID" value="NZ_JADOTZ010000001.1"/>
</dbReference>
<evidence type="ECO:0008006" key="4">
    <source>
        <dbReference type="Google" id="ProtNLM"/>
    </source>
</evidence>
<dbReference type="AlphaFoldDB" id="A0A931DFK3"/>
<feature type="compositionally biased region" description="Acidic residues" evidence="1">
    <location>
        <begin position="243"/>
        <end position="265"/>
    </location>
</feature>
<keyword evidence="3" id="KW-1185">Reference proteome</keyword>
<evidence type="ECO:0000313" key="2">
    <source>
        <dbReference type="EMBL" id="MBG6085853.1"/>
    </source>
</evidence>
<evidence type="ECO:0000313" key="3">
    <source>
        <dbReference type="Proteomes" id="UP000625033"/>
    </source>
</evidence>
<dbReference type="Proteomes" id="UP000625033">
    <property type="component" value="Unassembled WGS sequence"/>
</dbReference>
<gene>
    <name evidence="2" type="ORF">IW252_002620</name>
</gene>
<feature type="region of interest" description="Disordered" evidence="1">
    <location>
        <begin position="1"/>
        <end position="20"/>
    </location>
</feature>
<feature type="compositionally biased region" description="Basic residues" evidence="1">
    <location>
        <begin position="217"/>
        <end position="226"/>
    </location>
</feature>
<protein>
    <recommendedName>
        <fullName evidence="4">Recombinase RecT</fullName>
    </recommendedName>
</protein>
<dbReference type="EMBL" id="JADOTZ010000001">
    <property type="protein sequence ID" value="MBG6085853.1"/>
    <property type="molecule type" value="Genomic_DNA"/>
</dbReference>
<organism evidence="2 3">
    <name type="scientific">Zhihengliuella flava</name>
    <dbReference type="NCBI Taxonomy" id="1285193"/>
    <lineage>
        <taxon>Bacteria</taxon>
        <taxon>Bacillati</taxon>
        <taxon>Actinomycetota</taxon>
        <taxon>Actinomycetes</taxon>
        <taxon>Micrococcales</taxon>
        <taxon>Micrococcaceae</taxon>
        <taxon>Zhihengliuella</taxon>
    </lineage>
</organism>
<comment type="caution">
    <text evidence="2">The sequence shown here is derived from an EMBL/GenBank/DDBJ whole genome shotgun (WGS) entry which is preliminary data.</text>
</comment>
<proteinExistence type="predicted"/>
<feature type="region of interest" description="Disordered" evidence="1">
    <location>
        <begin position="200"/>
        <end position="272"/>
    </location>
</feature>
<evidence type="ECO:0000256" key="1">
    <source>
        <dbReference type="SAM" id="MobiDB-lite"/>
    </source>
</evidence>
<reference evidence="2" key="1">
    <citation type="submission" date="2020-11" db="EMBL/GenBank/DDBJ databases">
        <title>Sequencing the genomes of 1000 actinobacteria strains.</title>
        <authorList>
            <person name="Klenk H.-P."/>
        </authorList>
    </citation>
    <scope>NUCLEOTIDE SEQUENCE</scope>
    <source>
        <strain evidence="2">DSM 26152</strain>
    </source>
</reference>
<accession>A0A931DFK3</accession>
<sequence length="326" mass="35276">MTEIANRQQADLTPTNTPDTVATSATVDLQKWALELDAAHKFGRALATSNFVPQGLRMKSKGVYKTPEELANDVTAIILAGKSVGYDPMQSVQQLFIVHGMPSMYARSMVALVLSHGHELRRGEASERSVTWNARRKGETDWQAFTWTLERAERAGYTSNPKYKTNPTEMLSAKASTEACRVVFPDVLQGIAYSVEETELEDLGEAPEPAPQEPAKPKRKVTRRKQQSTPAPSLPDAAKDTSADDEPTEDVDTETGEVTESDDGTDPATPAQIDAVVSALDAAGHTTKAAKQTAIADALGEQKSATQLTSFEADMLARHFTEEAAA</sequence>